<reference evidence="3 4" key="1">
    <citation type="submission" date="2023-10" db="EMBL/GenBank/DDBJ databases">
        <title>Chromosome-scale genome assembly provides insights into flower coloration mechanisms of Canna indica.</title>
        <authorList>
            <person name="Li C."/>
        </authorList>
    </citation>
    <scope>NUCLEOTIDE SEQUENCE [LARGE SCALE GENOMIC DNA]</scope>
    <source>
        <tissue evidence="3">Flower</tissue>
    </source>
</reference>
<proteinExistence type="predicted"/>
<feature type="region of interest" description="Disordered" evidence="1">
    <location>
        <begin position="311"/>
        <end position="353"/>
    </location>
</feature>
<evidence type="ECO:0000256" key="1">
    <source>
        <dbReference type="SAM" id="MobiDB-lite"/>
    </source>
</evidence>
<evidence type="ECO:0000259" key="2">
    <source>
        <dbReference type="Pfam" id="PF24818"/>
    </source>
</evidence>
<accession>A0AAQ3Q0M6</accession>
<dbReference type="Pfam" id="PF24818">
    <property type="entry name" value="PH_TRF2_HOY1"/>
    <property type="match status" value="1"/>
</dbReference>
<dbReference type="AlphaFoldDB" id="A0AAQ3Q0M6"/>
<dbReference type="PANTHER" id="PTHR33494">
    <property type="entry name" value="OS02G0793800 PROTEIN"/>
    <property type="match status" value="1"/>
</dbReference>
<gene>
    <name evidence="3" type="ORF">Cni_G02745</name>
</gene>
<organism evidence="3 4">
    <name type="scientific">Canna indica</name>
    <name type="common">Indian-shot</name>
    <dbReference type="NCBI Taxonomy" id="4628"/>
    <lineage>
        <taxon>Eukaryota</taxon>
        <taxon>Viridiplantae</taxon>
        <taxon>Streptophyta</taxon>
        <taxon>Embryophyta</taxon>
        <taxon>Tracheophyta</taxon>
        <taxon>Spermatophyta</taxon>
        <taxon>Magnoliopsida</taxon>
        <taxon>Liliopsida</taxon>
        <taxon>Zingiberales</taxon>
        <taxon>Cannaceae</taxon>
        <taxon>Canna</taxon>
    </lineage>
</organism>
<feature type="domain" description="TRF2/HOY1 PH-like" evidence="2">
    <location>
        <begin position="121"/>
        <end position="238"/>
    </location>
</feature>
<sequence>MVRFPDSHKFRARSCASPKAAVQLEIEDALEDERGPFFKRSKTTISQEQGAVHSMLDGPSPLGLRLRKSPSLVDLIQMRLSQANSSSASCGSSFASSEERKKQELKLAVVSSAAEKMKASNFPLSLLRIGSWQCVSKYEGDLVAKCYFAKHKLVWEVLEGGLKSKIEIQWPDIIALKATCPDKEHGTLDIVLSRPPLFFRETDPQPRKHTLWQPTQDFTGGQASIHRRHFLKCSHGFLSKNFEKIIQCDLRLKSLSQQPGTILDPPHFESHYSVFEDSDASNCDGLNSRKVDYEPTFSRFSESTSLAVNSSMSNKSDLEDSAEGAQAAASRDTPSPCSGCPSQTTEEYTCKEGGRNTDQWNQLKLPNIWGSTSMDDLVNCFGHHISEHINSGNQSSTLSNKEISEDLTQFCVASDECSPLSRVGSFLQADKRTDTTQNPFINDGDEWQLDTGSRDEPCTLYDELVDRKPIISRKESFAELLMLPRIASMPQFLFNISDVKNEEG</sequence>
<dbReference type="PANTHER" id="PTHR33494:SF1">
    <property type="entry name" value="C2H2-TYPE DOMAIN-CONTAINING PROTEIN-RELATED"/>
    <property type="match status" value="1"/>
</dbReference>
<keyword evidence="4" id="KW-1185">Reference proteome</keyword>
<name>A0AAQ3Q0M6_9LILI</name>
<dbReference type="EMBL" id="CP136890">
    <property type="protein sequence ID" value="WOK94043.1"/>
    <property type="molecule type" value="Genomic_DNA"/>
</dbReference>
<dbReference type="Proteomes" id="UP001327560">
    <property type="component" value="Chromosome 1"/>
</dbReference>
<evidence type="ECO:0000313" key="4">
    <source>
        <dbReference type="Proteomes" id="UP001327560"/>
    </source>
</evidence>
<feature type="compositionally biased region" description="Polar residues" evidence="1">
    <location>
        <begin position="332"/>
        <end position="347"/>
    </location>
</feature>
<protein>
    <recommendedName>
        <fullName evidence="2">TRF2/HOY1 PH-like domain-containing protein</fullName>
    </recommendedName>
</protein>
<evidence type="ECO:0000313" key="3">
    <source>
        <dbReference type="EMBL" id="WOK94043.1"/>
    </source>
</evidence>
<dbReference type="InterPro" id="IPR057939">
    <property type="entry name" value="TRF2_HOY1_PH"/>
</dbReference>